<dbReference type="InterPro" id="IPR032164">
    <property type="entry name" value="DUF5000"/>
</dbReference>
<gene>
    <name evidence="2" type="ORF">HYN43_010135</name>
</gene>
<sequence length="404" mass="44391">MKKIKYLLLSLTVLTILYSCKKNEQTDYKRFLNNQEIVYTGAVKNVVVQPGNLEMGLKWKVGSDATIVKYVVYYNNGLDSQVVAASSVKNDTIRTVIKGLSEYNYSFTIYSFDAKGNKSLGTEINNATVYGPAYQAGLNNRPVNNANPFSLNADGSLTLNFGVPDTINTKTVISYFNNAGSVSKAIILASQSTITLNDYKFGTDVSYLSYYIPTRTALDTFSVTNLATFPLPQTVKCDKSLFKEIALPGDITGIPNQGMEHLWDGSEGPQSPPNVYFSMTSPHDNPNTFTIDLGKVYKNLSRVDETGSVIPPLNVTQFEVWGIADINGAATTLPANDPGWTGEAKAKGWVLLGDCARTDDGMSEKSFNFIANPPPVRYVRIRVKKEVLASTSWVMGELTFWNSN</sequence>
<dbReference type="InterPro" id="IPR013783">
    <property type="entry name" value="Ig-like_fold"/>
</dbReference>
<dbReference type="KEGG" id="muh:HYN43_010135"/>
<dbReference type="RefSeq" id="WP_119411681.1">
    <property type="nucleotide sequence ID" value="NZ_CP032869.1"/>
</dbReference>
<keyword evidence="3" id="KW-1185">Reference proteome</keyword>
<dbReference type="AlphaFoldDB" id="A0A494W759"/>
<reference evidence="2 3" key="1">
    <citation type="submission" date="2018-10" db="EMBL/GenBank/DDBJ databases">
        <title>Genome sequencing of Mucilaginibacter sp. HYN0043.</title>
        <authorList>
            <person name="Kim M."/>
            <person name="Yi H."/>
        </authorList>
    </citation>
    <scope>NUCLEOTIDE SEQUENCE [LARGE SCALE GENOMIC DNA]</scope>
    <source>
        <strain evidence="2 3">HYN0043</strain>
    </source>
</reference>
<dbReference type="EMBL" id="CP032869">
    <property type="protein sequence ID" value="AYL99398.1"/>
    <property type="molecule type" value="Genomic_DNA"/>
</dbReference>
<evidence type="ECO:0000313" key="2">
    <source>
        <dbReference type="EMBL" id="AYL99398.1"/>
    </source>
</evidence>
<protein>
    <recommendedName>
        <fullName evidence="1">DUF5000 domain-containing protein</fullName>
    </recommendedName>
</protein>
<feature type="domain" description="DUF5000" evidence="1">
    <location>
        <begin position="263"/>
        <end position="401"/>
    </location>
</feature>
<dbReference type="CDD" id="cd00063">
    <property type="entry name" value="FN3"/>
    <property type="match status" value="1"/>
</dbReference>
<dbReference type="Gene3D" id="2.60.40.10">
    <property type="entry name" value="Immunoglobulins"/>
    <property type="match status" value="1"/>
</dbReference>
<dbReference type="Pfam" id="PF16389">
    <property type="entry name" value="DUF4998"/>
    <property type="match status" value="1"/>
</dbReference>
<accession>A0A494W759</accession>
<dbReference type="OrthoDB" id="1043438at2"/>
<dbReference type="Pfam" id="PF16391">
    <property type="entry name" value="DUF5000"/>
    <property type="match status" value="1"/>
</dbReference>
<dbReference type="PROSITE" id="PS51257">
    <property type="entry name" value="PROKAR_LIPOPROTEIN"/>
    <property type="match status" value="1"/>
</dbReference>
<name>A0A494W759_9SPHI</name>
<evidence type="ECO:0000259" key="1">
    <source>
        <dbReference type="Pfam" id="PF16391"/>
    </source>
</evidence>
<dbReference type="InterPro" id="IPR003961">
    <property type="entry name" value="FN3_dom"/>
</dbReference>
<organism evidence="2 3">
    <name type="scientific">Mucilaginibacter celer</name>
    <dbReference type="NCBI Taxonomy" id="2305508"/>
    <lineage>
        <taxon>Bacteria</taxon>
        <taxon>Pseudomonadati</taxon>
        <taxon>Bacteroidota</taxon>
        <taxon>Sphingobacteriia</taxon>
        <taxon>Sphingobacteriales</taxon>
        <taxon>Sphingobacteriaceae</taxon>
        <taxon>Mucilaginibacter</taxon>
    </lineage>
</organism>
<evidence type="ECO:0000313" key="3">
    <source>
        <dbReference type="Proteomes" id="UP000270046"/>
    </source>
</evidence>
<proteinExistence type="predicted"/>
<dbReference type="Proteomes" id="UP000270046">
    <property type="component" value="Chromosome"/>
</dbReference>
<dbReference type="Gene3D" id="2.60.120.260">
    <property type="entry name" value="Galactose-binding domain-like"/>
    <property type="match status" value="1"/>
</dbReference>